<name>A0A1I8ITI4_9PLAT</name>
<accession>A0A1I8ITI4</accession>
<reference evidence="2" key="1">
    <citation type="submission" date="2016-11" db="UniProtKB">
        <authorList>
            <consortium name="WormBaseParasite"/>
        </authorList>
    </citation>
    <scope>IDENTIFICATION</scope>
</reference>
<keyword evidence="1" id="KW-1185">Reference proteome</keyword>
<organism evidence="1 2">
    <name type="scientific">Macrostomum lignano</name>
    <dbReference type="NCBI Taxonomy" id="282301"/>
    <lineage>
        <taxon>Eukaryota</taxon>
        <taxon>Metazoa</taxon>
        <taxon>Spiralia</taxon>
        <taxon>Lophotrochozoa</taxon>
        <taxon>Platyhelminthes</taxon>
        <taxon>Rhabditophora</taxon>
        <taxon>Macrostomorpha</taxon>
        <taxon>Macrostomida</taxon>
        <taxon>Macrostomidae</taxon>
        <taxon>Macrostomum</taxon>
    </lineage>
</organism>
<protein>
    <submittedName>
        <fullName evidence="2">DRIM domain-containing protein</fullName>
    </submittedName>
</protein>
<evidence type="ECO:0000313" key="1">
    <source>
        <dbReference type="Proteomes" id="UP000095280"/>
    </source>
</evidence>
<proteinExistence type="predicted"/>
<dbReference type="Proteomes" id="UP000095280">
    <property type="component" value="Unplaced"/>
</dbReference>
<evidence type="ECO:0000313" key="2">
    <source>
        <dbReference type="WBParaSite" id="maker-uti_cns_0016861-snap-gene-0.3-mRNA-1"/>
    </source>
</evidence>
<dbReference type="AlphaFoldDB" id="A0A1I8ITI4"/>
<sequence>TGCEDSVSRRQSRPILDWVTEFLDRNRSMVASDTGRSRLLSEVFSLLNHVVNYGYYSATDDIKRLLRPLLKLIDGRSDIPMPETDTSEYKEVLRHYLRTERYRPSRETRALVDAKLGALKVLDLFFNFRFNVRLARFAAEFKGVLSSNLSSSETSQQENPFLILLSDKFSLKPG</sequence>
<dbReference type="WBParaSite" id="maker-uti_cns_0016861-snap-gene-0.3-mRNA-1">
    <property type="protein sequence ID" value="maker-uti_cns_0016861-snap-gene-0.3-mRNA-1"/>
    <property type="gene ID" value="maker-uti_cns_0016861-snap-gene-0.3"/>
</dbReference>